<dbReference type="BioCyc" id="PCHR:PC16G12000-MONOMER"/>
<dbReference type="Pfam" id="PF24883">
    <property type="entry name" value="NPHP3_N"/>
    <property type="match status" value="1"/>
</dbReference>
<keyword evidence="1" id="KW-0677">Repeat</keyword>
<sequence length="2055" mass="230267">MASAPHGVPHVPTSLLGLRPTSDLPEQHATMTKEKSFRHQYQQTTRELSGEDTTLADVVNSLARRGSDDLAGSRVSDTDYASLLEWIRCERMRKLPPEGSRYDKALVWAALFIERVHSFDIGIEQFAGDSHLAAQLSYGYCASLLELGEENAPALMDLFGFFYRCSAGLGNLLDRAELFVVSSDIKDQLILALADLVTLVVCVARHFHRSLLASELVSIDIYSTFPGPIDSFRSRCEHVSELMWRHQLTREGLDSDKGRVIPQPSKGHLVHSDNIIIAVGINALRDWLQPEDPVVAHVTEAAAPSAQEREEATCMWVKPYLMRFLKGEQQVLSITGKTGSGKTVLSTVINDYLQYSVGGTRYMSILAPINGRIPANTTPGAVAKTIMSQMFNKRIGNLQLYQILADAYNQSKWTVNEESYDDLLWNALGSALQTSAAGTRELVLVVDGVDEASCGEKALLHRLREAASKAPSVKLIILASQAMESVISQTVLRVTLGLIFDDIAAVVRKVLYQSHVYNNMSSEDKEVTVARVTEASDGSFLWAKLAAKRVRDEHLPNEAALSKSVESIVRSGYKIPDLISHTLQSKLGEDTKKILLWLATANRPLTQGELAALLATQPDKATLAEPHKVDLPHLLKPVASLVFFHNNLVYLRHAQVRTAIIDIFSKSKFLPEIKDRHVDFAQRLLQYAKQTATDNHELSLDPLNGRATEHLFKKHPLLDFALRYWASYVKIAFGCTNNQELTTASKSLRSVFPTSSSVPLLGMTVWASKATPLLRSIYGIQTTLYRQILNNNHPATLQAIICQVLFHRQICNTVPAESSRIFYEAATISEKVLSVRHLITMQMTQFFLEATVDQITESKTEVMTRRIEMLELMVECQKVHYGATSDMVKSTLRQLSEHYTLTKEDHKAQKINASLEGSFVDSTIRRSGSRQIDESLLVHLHGRKHTTTETSAILDLDGIEADELITLTFDLKALLAKAGRQRAEGQLAAAECTYAELWQQASQAYRLDHSTEHKFSMLQTVLQYAQYLKGRKRDNEAAAILAGFWEEYEMTTPSAESLVPHLLELAQVMKSVGLSVLALETYKHCAQSTSSQSATHKEVEKHIQSTSREVMRSSSTESLLTESTLEEIVYSSTSSDQDSTTATTTLVEMYLSQHRWHDATRVLKRVLRDAWPAMFAPSIENVVLPSIHVEYCVELAERLASCYRYRRRPIKEEDIRSRLYSAVRRDRPACGDQILERATVNLLRLYERTSQTDKAVKIHQDILHDYTKRFGGEHPTVIQKLWILAELTSPQPIAVDYYSQIVQFLCKGSEICHPDAFEPLLIVAMELLKQNRYADALKPCRMLFATLQSPQISQKLRDPSFVQTIYRRYVHCLRETHSDITVIHDVTVQYRKSCISLFGTSASITIQATNTLANICQEHKQFEAEAVQLYEELLQITSSEAEIDRQDIRTTLDTIYEQQTASVTASKVDSMSAKELQKALSIRTQRLTSIRSRYGWAHEESLSQMEEIVSLYTKQGKSQTAASLLHEAAMHVLSTETFSIKLSAAAKSIASGYIAAGQIQKAKELLNDIYLQIITKDTNAVGFDQSSKGRLSLVFLAQLEHSIQQSEDNSTTLNEIYAALTTEYIYFEQFREALSSKNGKIKDTMTTVARLHAFLLSRGRQSAVTQVVDRYTSFFLASEGSRLDIDPNQAKVFIEAVLEYFGTHASHDFVRSVAIASYNRATQLLHSGDYQPACHLALAATKYIGAHQGYSSQAIVKLVFKLGLLIAGREKDVRSAVSAKKYMASVSATILRDTLRYFKDHNVELAQLDVENVNSLIKILDEQHDYHTLAWVLTSLWNSREAHALSQPQHAYTLALGRMLVITRYLISDYTAAVRLAEDLVYNCARVHGPRHPSTVEMTVLLSQMYTSVAQGYQSQKGRRELAYRYYRKAAALHENALRLFIDPSSESASDVDIEVISGMSSPSASSSPGENAEEGKHVRQHLHMLKLAVERLGDWPKEYSEYERLNRDLFSTFANDLEGVDGVDKWNVQSFGSGKAEASDDLISFNSEHLAIPV</sequence>
<dbReference type="OMA" id="CHPDAFE"/>
<dbReference type="InterPro" id="IPR011990">
    <property type="entry name" value="TPR-like_helical_dom_sf"/>
</dbReference>
<organism evidence="4 5">
    <name type="scientific">Penicillium rubens (strain ATCC 28089 / DSM 1075 / NRRL 1951 / Wisconsin 54-1255)</name>
    <name type="common">Penicillium chrysogenum</name>
    <dbReference type="NCBI Taxonomy" id="500485"/>
    <lineage>
        <taxon>Eukaryota</taxon>
        <taxon>Fungi</taxon>
        <taxon>Dikarya</taxon>
        <taxon>Ascomycota</taxon>
        <taxon>Pezizomycotina</taxon>
        <taxon>Eurotiomycetes</taxon>
        <taxon>Eurotiomycetidae</taxon>
        <taxon>Eurotiales</taxon>
        <taxon>Aspergillaceae</taxon>
        <taxon>Penicillium</taxon>
        <taxon>Penicillium chrysogenum species complex</taxon>
    </lineage>
</organism>
<dbReference type="OrthoDB" id="2546325at2759"/>
<dbReference type="HOGENOM" id="CLU_000739_1_1_1"/>
<accession>B6H9Q7</accession>
<feature type="region of interest" description="Disordered" evidence="2">
    <location>
        <begin position="1959"/>
        <end position="1978"/>
    </location>
</feature>
<dbReference type="SUPFAM" id="SSF52540">
    <property type="entry name" value="P-loop containing nucleoside triphosphate hydrolases"/>
    <property type="match status" value="1"/>
</dbReference>
<reference evidence="4 5" key="1">
    <citation type="journal article" date="2008" name="Nat. Biotechnol.">
        <title>Genome sequencing and analysis of the filamentous fungus Penicillium chrysogenum.</title>
        <authorList>
            <person name="van den Berg M.A."/>
            <person name="Albang R."/>
            <person name="Albermann K."/>
            <person name="Badger J.H."/>
            <person name="Daran J.-M."/>
            <person name="Driessen A.J.M."/>
            <person name="Garcia-Estrada C."/>
            <person name="Fedorova N.D."/>
            <person name="Harris D.M."/>
            <person name="Heijne W.H.M."/>
            <person name="Joardar V.S."/>
            <person name="Kiel J.A.K.W."/>
            <person name="Kovalchuk A."/>
            <person name="Martin J.F."/>
            <person name="Nierman W.C."/>
            <person name="Nijland J.G."/>
            <person name="Pronk J.T."/>
            <person name="Roubos J.A."/>
            <person name="van der Klei I.J."/>
            <person name="van Peij N.N.M.E."/>
            <person name="Veenhuis M."/>
            <person name="von Doehren H."/>
            <person name="Wagner C."/>
            <person name="Wortman J.R."/>
            <person name="Bovenberg R.A.L."/>
        </authorList>
    </citation>
    <scope>NUCLEOTIDE SEQUENCE [LARGE SCALE GENOMIC DNA]</scope>
    <source>
        <strain evidence="5">ATCC 28089 / DSM 1075 / NRRL 1951 / Wisconsin 54-1255</strain>
    </source>
</reference>
<dbReference type="PANTHER" id="PTHR10039:SF9">
    <property type="entry name" value="NACHT DOMAIN PROTEIN (AFU_ORTHOLOGUE AFUA_2G01760)"/>
    <property type="match status" value="1"/>
</dbReference>
<evidence type="ECO:0000256" key="2">
    <source>
        <dbReference type="SAM" id="MobiDB-lite"/>
    </source>
</evidence>
<proteinExistence type="predicted"/>
<protein>
    <submittedName>
        <fullName evidence="4">Pc16g12000 protein</fullName>
    </submittedName>
</protein>
<feature type="domain" description="Nephrocystin 3-like N-terminal" evidence="3">
    <location>
        <begin position="325"/>
        <end position="477"/>
    </location>
</feature>
<dbReference type="Gene3D" id="1.25.40.10">
    <property type="entry name" value="Tetratricopeptide repeat domain"/>
    <property type="match status" value="2"/>
</dbReference>
<evidence type="ECO:0000313" key="5">
    <source>
        <dbReference type="Proteomes" id="UP000000724"/>
    </source>
</evidence>
<dbReference type="InterPro" id="IPR027417">
    <property type="entry name" value="P-loop_NTPase"/>
</dbReference>
<evidence type="ECO:0000256" key="1">
    <source>
        <dbReference type="ARBA" id="ARBA00022737"/>
    </source>
</evidence>
<dbReference type="eggNOG" id="ENOG502SHDW">
    <property type="taxonomic scope" value="Eukaryota"/>
</dbReference>
<feature type="compositionally biased region" description="Low complexity" evidence="2">
    <location>
        <begin position="1959"/>
        <end position="1971"/>
    </location>
</feature>
<name>B6H9Q7_PENRW</name>
<evidence type="ECO:0000313" key="4">
    <source>
        <dbReference type="EMBL" id="CAP93870.1"/>
    </source>
</evidence>
<dbReference type="Proteomes" id="UP000000724">
    <property type="component" value="Contig Pc00c16"/>
</dbReference>
<gene>
    <name evidence="4" type="ORF">Pc16g12000</name>
    <name evidence="4" type="ORF">PCH_Pc16g12000</name>
</gene>
<dbReference type="GeneID" id="8307665"/>
<dbReference type="PANTHER" id="PTHR10039">
    <property type="entry name" value="AMELOGENIN"/>
    <property type="match status" value="1"/>
</dbReference>
<dbReference type="EMBL" id="AM920431">
    <property type="protein sequence ID" value="CAP93870.1"/>
    <property type="molecule type" value="Genomic_DNA"/>
</dbReference>
<dbReference type="KEGG" id="pcs:N7525_010558"/>
<dbReference type="VEuPathDB" id="FungiDB:PCH_Pc16g12000"/>
<dbReference type="InterPro" id="IPR056884">
    <property type="entry name" value="NPHP3-like_N"/>
</dbReference>
<evidence type="ECO:0000259" key="3">
    <source>
        <dbReference type="Pfam" id="PF24883"/>
    </source>
</evidence>
<dbReference type="Gene3D" id="3.40.50.300">
    <property type="entry name" value="P-loop containing nucleotide triphosphate hydrolases"/>
    <property type="match status" value="1"/>
</dbReference>
<feature type="region of interest" description="Disordered" evidence="2">
    <location>
        <begin position="1"/>
        <end position="23"/>
    </location>
</feature>
<keyword evidence="5" id="KW-1185">Reference proteome</keyword>